<dbReference type="Proteomes" id="UP000887579">
    <property type="component" value="Unplaced"/>
</dbReference>
<accession>A0AC34GF34</accession>
<sequence length="154" mass="16847">MNETRLFQPSTSTVPLTLNESIPQIVISTPSSNGGGGGKYLFTNSSSMDTGRSEIYTTARTSRIDDTKQYTSMTELVRNIREEAGFQDTPRKEEGTTVSELRIEGLPELTSNNREPSLPSPSKEFYFPEPSSSSTSAPVSINAPSTLSQAKYRP</sequence>
<dbReference type="WBParaSite" id="ES5_v2.g28335.t1">
    <property type="protein sequence ID" value="ES5_v2.g28335.t1"/>
    <property type="gene ID" value="ES5_v2.g28335"/>
</dbReference>
<evidence type="ECO:0000313" key="1">
    <source>
        <dbReference type="Proteomes" id="UP000887579"/>
    </source>
</evidence>
<evidence type="ECO:0000313" key="2">
    <source>
        <dbReference type="WBParaSite" id="ES5_v2.g28335.t1"/>
    </source>
</evidence>
<reference evidence="2" key="1">
    <citation type="submission" date="2022-11" db="UniProtKB">
        <authorList>
            <consortium name="WormBaseParasite"/>
        </authorList>
    </citation>
    <scope>IDENTIFICATION</scope>
</reference>
<proteinExistence type="predicted"/>
<name>A0AC34GF34_9BILA</name>
<organism evidence="1 2">
    <name type="scientific">Panagrolaimus sp. ES5</name>
    <dbReference type="NCBI Taxonomy" id="591445"/>
    <lineage>
        <taxon>Eukaryota</taxon>
        <taxon>Metazoa</taxon>
        <taxon>Ecdysozoa</taxon>
        <taxon>Nematoda</taxon>
        <taxon>Chromadorea</taxon>
        <taxon>Rhabditida</taxon>
        <taxon>Tylenchina</taxon>
        <taxon>Panagrolaimomorpha</taxon>
        <taxon>Panagrolaimoidea</taxon>
        <taxon>Panagrolaimidae</taxon>
        <taxon>Panagrolaimus</taxon>
    </lineage>
</organism>
<protein>
    <submittedName>
        <fullName evidence="2">Uncharacterized protein</fullName>
    </submittedName>
</protein>